<comment type="similarity">
    <text evidence="2">Belongs to the peptidase S26 family.</text>
</comment>
<evidence type="ECO:0000256" key="1">
    <source>
        <dbReference type="ARBA" id="ARBA00000677"/>
    </source>
</evidence>
<dbReference type="STRING" id="1307761.L21SP2_3399"/>
<feature type="domain" description="Peptidase S26" evidence="9">
    <location>
        <begin position="179"/>
        <end position="322"/>
    </location>
</feature>
<keyword evidence="5 10" id="KW-0378">Hydrolase</keyword>
<comment type="catalytic activity">
    <reaction evidence="1">
        <text>Cleavage of hydrophobic, N-terminal signal or leader sequences from secreted and periplasmic proteins.</text>
        <dbReference type="EC" id="3.4.21.89"/>
    </reaction>
</comment>
<dbReference type="KEGG" id="slr:L21SP2_3399"/>
<dbReference type="InterPro" id="IPR019758">
    <property type="entry name" value="Pept_S26A_signal_pept_1_CS"/>
</dbReference>
<accession>V5WLG5</accession>
<feature type="transmembrane region" description="Helical" evidence="8">
    <location>
        <begin position="181"/>
        <end position="203"/>
    </location>
</feature>
<evidence type="ECO:0000313" key="11">
    <source>
        <dbReference type="Proteomes" id="UP000018680"/>
    </source>
</evidence>
<dbReference type="InterPro" id="IPR019533">
    <property type="entry name" value="Peptidase_S26"/>
</dbReference>
<dbReference type="HOGENOM" id="CLU_414977_0_0_12"/>
<dbReference type="EMBL" id="CP006939">
    <property type="protein sequence ID" value="AHC16737.1"/>
    <property type="molecule type" value="Genomic_DNA"/>
</dbReference>
<dbReference type="PROSITE" id="PS00761">
    <property type="entry name" value="SPASE_I_3"/>
    <property type="match status" value="1"/>
</dbReference>
<feature type="transmembrane region" description="Helical" evidence="8">
    <location>
        <begin position="52"/>
        <end position="71"/>
    </location>
</feature>
<dbReference type="Gene3D" id="2.10.109.10">
    <property type="entry name" value="Umud Fragment, subunit A"/>
    <property type="match status" value="2"/>
</dbReference>
<keyword evidence="8" id="KW-0812">Transmembrane</keyword>
<dbReference type="GO" id="GO:0006465">
    <property type="term" value="P:signal peptide processing"/>
    <property type="evidence" value="ECO:0007669"/>
    <property type="project" value="InterPro"/>
</dbReference>
<sequence>MQILKNIKTLIPQISLWLKEQLGIISQACMVWVLMSTIYAAALIFISADPVTSILSLIMAAVHVGIAVYTARKAGGKYKLSPREFLVLKKGLSYVASTQFIVHSITLLAAWSSEGIGLNTYYILYALNILLVGIYLPVFFSIRRKRNLLRKGIIREVKRRNKTKYEAIRHFRGIGVSIGEWIDAIIWAVIAVIFINSLFFQLYQIPSESMVPEYYVGSRVLTGKLGYNPEIPLSLVRIPILREPERFDEYVLNNPRYTIGKSQALKDFRNTFIQMITFSMVQMPKTDINGVPFHDPLIKRLTALPGEQIMMADDVVYIRNNTDEDFRELRGDREYAWNFSNDLQVNRERLEQESVSPDMRERIKAWDREKAGVAADYPSQARLLADRVIRAVDRAAMVATVPAEGAVPDFQPSIFQASSRSFQPIDETVLSEYFGYALRDPEAFRTEMESFLFTAYPEEESLLESIDQNSFDGSAAAANLLFKLKFLTAFEAYVNSIGGGPGEGFEPAIIELYEYTALYIHSYFDPRNFPPFPRGGVLPEDQYFFLGDNRYNSFDSRHWKSGRRISALDASDPYSLKYGSMVQPFSMGSKYIRGRLYWEYSEILKCPVHTRDSASQLFPHKFQGPGLLLIPQLVTHSQKGMSSIFIDLQFRMSSNRSDRIM</sequence>
<evidence type="ECO:0000256" key="3">
    <source>
        <dbReference type="ARBA" id="ARBA00013208"/>
    </source>
</evidence>
<dbReference type="AlphaFoldDB" id="V5WLG5"/>
<keyword evidence="8" id="KW-0472">Membrane</keyword>
<dbReference type="EC" id="3.4.21.89" evidence="3"/>
<name>V5WLG5_9SPIO</name>
<dbReference type="eggNOG" id="COG0681">
    <property type="taxonomic scope" value="Bacteria"/>
</dbReference>
<dbReference type="GO" id="GO:0004252">
    <property type="term" value="F:serine-type endopeptidase activity"/>
    <property type="evidence" value="ECO:0007669"/>
    <property type="project" value="InterPro"/>
</dbReference>
<feature type="transmembrane region" description="Helical" evidence="8">
    <location>
        <begin position="92"/>
        <end position="111"/>
    </location>
</feature>
<proteinExistence type="inferred from homology"/>
<dbReference type="PROSITE" id="PS00760">
    <property type="entry name" value="SPASE_I_2"/>
    <property type="match status" value="1"/>
</dbReference>
<dbReference type="InterPro" id="IPR000223">
    <property type="entry name" value="Pept_S26A_signal_pept_1"/>
</dbReference>
<feature type="active site" evidence="7">
    <location>
        <position position="299"/>
    </location>
</feature>
<dbReference type="PRINTS" id="PR00727">
    <property type="entry name" value="LEADERPTASE"/>
</dbReference>
<dbReference type="PANTHER" id="PTHR43390">
    <property type="entry name" value="SIGNAL PEPTIDASE I"/>
    <property type="match status" value="1"/>
</dbReference>
<dbReference type="CDD" id="cd06530">
    <property type="entry name" value="S26_SPase_I"/>
    <property type="match status" value="1"/>
</dbReference>
<gene>
    <name evidence="10" type="ORF">L21SP2_3399</name>
</gene>
<feature type="active site" evidence="7">
    <location>
        <position position="209"/>
    </location>
</feature>
<dbReference type="SUPFAM" id="SSF51306">
    <property type="entry name" value="LexA/Signal peptidase"/>
    <property type="match status" value="2"/>
</dbReference>
<evidence type="ECO:0000313" key="10">
    <source>
        <dbReference type="EMBL" id="AHC16737.1"/>
    </source>
</evidence>
<dbReference type="GO" id="GO:0016020">
    <property type="term" value="C:membrane"/>
    <property type="evidence" value="ECO:0007669"/>
    <property type="project" value="InterPro"/>
</dbReference>
<keyword evidence="8" id="KW-1133">Transmembrane helix</keyword>
<keyword evidence="11" id="KW-1185">Reference proteome</keyword>
<evidence type="ECO:0000256" key="7">
    <source>
        <dbReference type="PIRSR" id="PIRSR600223-1"/>
    </source>
</evidence>
<evidence type="ECO:0000256" key="6">
    <source>
        <dbReference type="ARBA" id="ARBA00029906"/>
    </source>
</evidence>
<protein>
    <recommendedName>
        <fullName evidence="4">Signal peptidase I</fullName>
        <ecNumber evidence="3">3.4.21.89</ecNumber>
    </recommendedName>
    <alternativeName>
        <fullName evidence="6">Leader peptidase I</fullName>
    </alternativeName>
</protein>
<feature type="transmembrane region" description="Helical" evidence="8">
    <location>
        <begin position="21"/>
        <end position="46"/>
    </location>
</feature>
<evidence type="ECO:0000256" key="2">
    <source>
        <dbReference type="ARBA" id="ARBA00009370"/>
    </source>
</evidence>
<evidence type="ECO:0000256" key="4">
    <source>
        <dbReference type="ARBA" id="ARBA00019232"/>
    </source>
</evidence>
<organism evidence="10 11">
    <name type="scientific">Salinispira pacifica</name>
    <dbReference type="NCBI Taxonomy" id="1307761"/>
    <lineage>
        <taxon>Bacteria</taxon>
        <taxon>Pseudomonadati</taxon>
        <taxon>Spirochaetota</taxon>
        <taxon>Spirochaetia</taxon>
        <taxon>Spirochaetales</taxon>
        <taxon>Spirochaetaceae</taxon>
        <taxon>Salinispira</taxon>
    </lineage>
</organism>
<feature type="domain" description="Peptidase S26" evidence="9">
    <location>
        <begin position="524"/>
        <end position="559"/>
    </location>
</feature>
<reference evidence="10 11" key="1">
    <citation type="journal article" date="2015" name="Stand. Genomic Sci.">
        <title>Complete genome sequence and description of Salinispira pacifica gen. nov., sp. nov., a novel spirochaete isolated form a hypersaline microbial mat.</title>
        <authorList>
            <person name="Ben Hania W."/>
            <person name="Joseph M."/>
            <person name="Schumann P."/>
            <person name="Bunk B."/>
            <person name="Fiebig A."/>
            <person name="Sproer C."/>
            <person name="Klenk H.P."/>
            <person name="Fardeau M.L."/>
            <person name="Spring S."/>
        </authorList>
    </citation>
    <scope>NUCLEOTIDE SEQUENCE [LARGE SCALE GENOMIC DNA]</scope>
    <source>
        <strain evidence="10 11">L21-RPul-D2</strain>
    </source>
</reference>
<feature type="transmembrane region" description="Helical" evidence="8">
    <location>
        <begin position="123"/>
        <end position="142"/>
    </location>
</feature>
<dbReference type="Pfam" id="PF10502">
    <property type="entry name" value="Peptidase_S26"/>
    <property type="match status" value="2"/>
</dbReference>
<dbReference type="PANTHER" id="PTHR43390:SF1">
    <property type="entry name" value="CHLOROPLAST PROCESSING PEPTIDASE"/>
    <property type="match status" value="1"/>
</dbReference>
<dbReference type="InterPro" id="IPR036286">
    <property type="entry name" value="LexA/Signal_pep-like_sf"/>
</dbReference>
<evidence type="ECO:0000256" key="8">
    <source>
        <dbReference type="SAM" id="Phobius"/>
    </source>
</evidence>
<evidence type="ECO:0000256" key="5">
    <source>
        <dbReference type="ARBA" id="ARBA00022801"/>
    </source>
</evidence>
<dbReference type="Proteomes" id="UP000018680">
    <property type="component" value="Chromosome"/>
</dbReference>
<dbReference type="GO" id="GO:0009003">
    <property type="term" value="F:signal peptidase activity"/>
    <property type="evidence" value="ECO:0007669"/>
    <property type="project" value="UniProtKB-EC"/>
</dbReference>
<dbReference type="InterPro" id="IPR019757">
    <property type="entry name" value="Pept_S26A_signal_pept_1_Lys-AS"/>
</dbReference>
<evidence type="ECO:0000259" key="9">
    <source>
        <dbReference type="Pfam" id="PF10502"/>
    </source>
</evidence>